<dbReference type="PANTHER" id="PTHR10024">
    <property type="entry name" value="SYNAPTOTAGMIN"/>
    <property type="match status" value="1"/>
</dbReference>
<accession>A0A9D3LY07</accession>
<dbReference type="Gene3D" id="2.60.40.150">
    <property type="entry name" value="C2 domain"/>
    <property type="match status" value="2"/>
</dbReference>
<dbReference type="InterPro" id="IPR000008">
    <property type="entry name" value="C2_dom"/>
</dbReference>
<organism evidence="5 6">
    <name type="scientific">Anguilla anguilla</name>
    <name type="common">European freshwater eel</name>
    <name type="synonym">Muraena anguilla</name>
    <dbReference type="NCBI Taxonomy" id="7936"/>
    <lineage>
        <taxon>Eukaryota</taxon>
        <taxon>Metazoa</taxon>
        <taxon>Chordata</taxon>
        <taxon>Craniata</taxon>
        <taxon>Vertebrata</taxon>
        <taxon>Euteleostomi</taxon>
        <taxon>Actinopterygii</taxon>
        <taxon>Neopterygii</taxon>
        <taxon>Teleostei</taxon>
        <taxon>Anguilliformes</taxon>
        <taxon>Anguillidae</taxon>
        <taxon>Anguilla</taxon>
    </lineage>
</organism>
<dbReference type="InterPro" id="IPR001565">
    <property type="entry name" value="Synaptotagmin"/>
</dbReference>
<dbReference type="GO" id="GO:0030424">
    <property type="term" value="C:axon"/>
    <property type="evidence" value="ECO:0007669"/>
    <property type="project" value="TreeGrafter"/>
</dbReference>
<sequence length="412" mass="46640">MQRVLLVLRTACLRGTGDEMRPWAILPILQSSGFTWSRQNLLHDQLTLRGCSSAAVPLWAIYAILALTLLLFLACVVCICVKCCCKDKKKRKQKKKNVDRAMSLIDVNGSSGTELVQPEVEDSSDEPKGRLLYSLEYSPHSSEVGSGDITAAQPISLQDRGVRLCILPDNTKTFETKVFRSTLNPAFNEHFTFKIAQSELSRSTLVLQVFDFNRFTKHDVIGELRLQLGAVDWNHVIEEWGDLSEASDIEESFGEICFSLRYVPAAKKLRVGILEARNLKKMDLGGMADPYVKVQLILGRKKWKKKKTSVKKKTLNPYFNEMFSFDVSFDQIQRVQLVVAVWDHDKMSRNDAMGKVLLGCGATGNQLRHWADMLSNPRRPVAQWHTLLSAEQVDSSLQLRRSIHIPLINKTF</sequence>
<evidence type="ECO:0000313" key="6">
    <source>
        <dbReference type="Proteomes" id="UP001044222"/>
    </source>
</evidence>
<dbReference type="PANTHER" id="PTHR10024:SF249">
    <property type="entry name" value="SYNAPTOTAGMIN-8"/>
    <property type="match status" value="1"/>
</dbReference>
<comment type="caution">
    <text evidence="5">The sequence shown here is derived from an EMBL/GenBank/DDBJ whole genome shotgun (WGS) entry which is preliminary data.</text>
</comment>
<dbReference type="GO" id="GO:0001786">
    <property type="term" value="F:phosphatidylserine binding"/>
    <property type="evidence" value="ECO:0007669"/>
    <property type="project" value="TreeGrafter"/>
</dbReference>
<dbReference type="AlphaFoldDB" id="A0A9D3LY07"/>
<dbReference type="GO" id="GO:0005509">
    <property type="term" value="F:calcium ion binding"/>
    <property type="evidence" value="ECO:0007669"/>
    <property type="project" value="TreeGrafter"/>
</dbReference>
<dbReference type="InterPro" id="IPR035892">
    <property type="entry name" value="C2_domain_sf"/>
</dbReference>
<dbReference type="PROSITE" id="PS50004">
    <property type="entry name" value="C2"/>
    <property type="match status" value="2"/>
</dbReference>
<evidence type="ECO:0000256" key="2">
    <source>
        <dbReference type="ARBA" id="ARBA00022737"/>
    </source>
</evidence>
<proteinExistence type="inferred from homology"/>
<dbReference type="FunFam" id="2.60.40.150:FF:000182">
    <property type="entry name" value="Synaptotagmin 8"/>
    <property type="match status" value="1"/>
</dbReference>
<dbReference type="Pfam" id="PF00168">
    <property type="entry name" value="C2"/>
    <property type="match status" value="2"/>
</dbReference>
<dbReference type="GO" id="GO:0005544">
    <property type="term" value="F:calcium-dependent phospholipid binding"/>
    <property type="evidence" value="ECO:0007669"/>
    <property type="project" value="TreeGrafter"/>
</dbReference>
<dbReference type="PRINTS" id="PR00360">
    <property type="entry name" value="C2DOMAIN"/>
</dbReference>
<dbReference type="GO" id="GO:0031045">
    <property type="term" value="C:dense core granule"/>
    <property type="evidence" value="ECO:0007669"/>
    <property type="project" value="TreeGrafter"/>
</dbReference>
<dbReference type="GO" id="GO:0048488">
    <property type="term" value="P:synaptic vesicle endocytosis"/>
    <property type="evidence" value="ECO:0007669"/>
    <property type="project" value="TreeGrafter"/>
</dbReference>
<dbReference type="SMART" id="SM00239">
    <property type="entry name" value="C2"/>
    <property type="match status" value="2"/>
</dbReference>
<dbReference type="GO" id="GO:0030672">
    <property type="term" value="C:synaptic vesicle membrane"/>
    <property type="evidence" value="ECO:0007669"/>
    <property type="project" value="TreeGrafter"/>
</dbReference>
<feature type="transmembrane region" description="Helical" evidence="3">
    <location>
        <begin position="59"/>
        <end position="85"/>
    </location>
</feature>
<comment type="similarity">
    <text evidence="1">Belongs to the synaptotagmin family.</text>
</comment>
<protein>
    <recommendedName>
        <fullName evidence="4">C2 domain-containing protein</fullName>
    </recommendedName>
</protein>
<dbReference type="EMBL" id="JAFIRN010000011">
    <property type="protein sequence ID" value="KAG5839120.1"/>
    <property type="molecule type" value="Genomic_DNA"/>
</dbReference>
<evidence type="ECO:0000313" key="5">
    <source>
        <dbReference type="EMBL" id="KAG5839120.1"/>
    </source>
</evidence>
<keyword evidence="3" id="KW-1133">Transmembrane helix</keyword>
<keyword evidence="3" id="KW-0472">Membrane</keyword>
<dbReference type="PRINTS" id="PR00399">
    <property type="entry name" value="SYNAPTOTAGMN"/>
</dbReference>
<keyword evidence="2" id="KW-0677">Repeat</keyword>
<dbReference type="GO" id="GO:0048791">
    <property type="term" value="P:calcium ion-regulated exocytosis of neurotransmitter"/>
    <property type="evidence" value="ECO:0007669"/>
    <property type="project" value="TreeGrafter"/>
</dbReference>
<dbReference type="GO" id="GO:0000149">
    <property type="term" value="F:SNARE binding"/>
    <property type="evidence" value="ECO:0007669"/>
    <property type="project" value="TreeGrafter"/>
</dbReference>
<evidence type="ECO:0000259" key="4">
    <source>
        <dbReference type="PROSITE" id="PS50004"/>
    </source>
</evidence>
<keyword evidence="6" id="KW-1185">Reference proteome</keyword>
<dbReference type="SUPFAM" id="SSF49562">
    <property type="entry name" value="C2 domain (Calcium/lipid-binding domain, CaLB)"/>
    <property type="match status" value="2"/>
</dbReference>
<gene>
    <name evidence="5" type="ORF">ANANG_G00201560</name>
</gene>
<dbReference type="GO" id="GO:0005886">
    <property type="term" value="C:plasma membrane"/>
    <property type="evidence" value="ECO:0007669"/>
    <property type="project" value="TreeGrafter"/>
</dbReference>
<evidence type="ECO:0000256" key="3">
    <source>
        <dbReference type="SAM" id="Phobius"/>
    </source>
</evidence>
<dbReference type="Proteomes" id="UP001044222">
    <property type="component" value="Chromosome 11"/>
</dbReference>
<evidence type="ECO:0000256" key="1">
    <source>
        <dbReference type="ARBA" id="ARBA00006996"/>
    </source>
</evidence>
<name>A0A9D3LY07_ANGAN</name>
<feature type="domain" description="C2" evidence="4">
    <location>
        <begin position="127"/>
        <end position="241"/>
    </location>
</feature>
<reference evidence="5" key="1">
    <citation type="submission" date="2021-01" db="EMBL/GenBank/DDBJ databases">
        <title>A chromosome-scale assembly of European eel, Anguilla anguilla.</title>
        <authorList>
            <person name="Henkel C."/>
            <person name="Jong-Raadsen S.A."/>
            <person name="Dufour S."/>
            <person name="Weltzien F.-A."/>
            <person name="Palstra A.P."/>
            <person name="Pelster B."/>
            <person name="Spaink H.P."/>
            <person name="Van Den Thillart G.E."/>
            <person name="Jansen H."/>
            <person name="Zahm M."/>
            <person name="Klopp C."/>
            <person name="Cedric C."/>
            <person name="Louis A."/>
            <person name="Berthelot C."/>
            <person name="Parey E."/>
            <person name="Roest Crollius H."/>
            <person name="Montfort J."/>
            <person name="Robinson-Rechavi M."/>
            <person name="Bucao C."/>
            <person name="Bouchez O."/>
            <person name="Gislard M."/>
            <person name="Lluch J."/>
            <person name="Milhes M."/>
            <person name="Lampietro C."/>
            <person name="Lopez Roques C."/>
            <person name="Donnadieu C."/>
            <person name="Braasch I."/>
            <person name="Desvignes T."/>
            <person name="Postlethwait J."/>
            <person name="Bobe J."/>
            <person name="Guiguen Y."/>
            <person name="Dirks R."/>
        </authorList>
    </citation>
    <scope>NUCLEOTIDE SEQUENCE</scope>
    <source>
        <strain evidence="5">Tag_6206</strain>
        <tissue evidence="5">Liver</tissue>
    </source>
</reference>
<dbReference type="GO" id="GO:0030276">
    <property type="term" value="F:clathrin binding"/>
    <property type="evidence" value="ECO:0007669"/>
    <property type="project" value="TreeGrafter"/>
</dbReference>
<feature type="domain" description="C2" evidence="4">
    <location>
        <begin position="252"/>
        <end position="385"/>
    </location>
</feature>
<keyword evidence="3" id="KW-0812">Transmembrane</keyword>
<dbReference type="CDD" id="cd08402">
    <property type="entry name" value="C2B_Synaptotagmin-1"/>
    <property type="match status" value="1"/>
</dbReference>